<dbReference type="InterPro" id="IPR042307">
    <property type="entry name" value="Reeler_sf"/>
</dbReference>
<organism evidence="19 20">
    <name type="scientific">Owenia fusiformis</name>
    <name type="common">Polychaete worm</name>
    <dbReference type="NCBI Taxonomy" id="6347"/>
    <lineage>
        <taxon>Eukaryota</taxon>
        <taxon>Metazoa</taxon>
        <taxon>Spiralia</taxon>
        <taxon>Lophotrochozoa</taxon>
        <taxon>Annelida</taxon>
        <taxon>Polychaeta</taxon>
        <taxon>Sedentaria</taxon>
        <taxon>Canalipalpata</taxon>
        <taxon>Sabellida</taxon>
        <taxon>Oweniida</taxon>
        <taxon>Oweniidae</taxon>
        <taxon>Owenia</taxon>
    </lineage>
</organism>
<proteinExistence type="inferred from homology"/>
<evidence type="ECO:0000256" key="7">
    <source>
        <dbReference type="ARBA" id="ARBA00022525"/>
    </source>
</evidence>
<evidence type="ECO:0000313" key="19">
    <source>
        <dbReference type="EMBL" id="CAH1788473.1"/>
    </source>
</evidence>
<evidence type="ECO:0000313" key="20">
    <source>
        <dbReference type="Proteomes" id="UP000749559"/>
    </source>
</evidence>
<evidence type="ECO:0000256" key="3">
    <source>
        <dbReference type="ARBA" id="ARBA00004613"/>
    </source>
</evidence>
<dbReference type="PANTHER" id="PTHR45828">
    <property type="entry name" value="CYTOCHROME B561/FERRIC REDUCTASE TRANSMEMBRANE"/>
    <property type="match status" value="1"/>
</dbReference>
<keyword evidence="8" id="KW-0929">Antimicrobial</keyword>
<dbReference type="AlphaFoldDB" id="A0A8J1UG50"/>
<reference evidence="19" key="1">
    <citation type="submission" date="2022-03" db="EMBL/GenBank/DDBJ databases">
        <authorList>
            <person name="Martin C."/>
        </authorList>
    </citation>
    <scope>NUCLEOTIDE SEQUENCE</scope>
</reference>
<dbReference type="GO" id="GO:0005576">
    <property type="term" value="C:extracellular region"/>
    <property type="evidence" value="ECO:0007669"/>
    <property type="project" value="UniProtKB-SubCell"/>
</dbReference>
<evidence type="ECO:0000256" key="16">
    <source>
        <dbReference type="ARBA" id="ARBA00023022"/>
    </source>
</evidence>
<keyword evidence="15" id="KW-0408">Iron</keyword>
<keyword evidence="9" id="KW-0399">Innate immunity</keyword>
<evidence type="ECO:0000256" key="5">
    <source>
        <dbReference type="ARBA" id="ARBA00009195"/>
    </source>
</evidence>
<dbReference type="InterPro" id="IPR002861">
    <property type="entry name" value="Reeler_dom"/>
</dbReference>
<dbReference type="InterPro" id="IPR006593">
    <property type="entry name" value="Cyt_b561/ferric_Rdtase_TM"/>
</dbReference>
<name>A0A8J1UG50_OWEFU</name>
<dbReference type="CDD" id="cd08544">
    <property type="entry name" value="Reeler"/>
    <property type="match status" value="1"/>
</dbReference>
<keyword evidence="17" id="KW-0472">Membrane</keyword>
<dbReference type="Pfam" id="PF02014">
    <property type="entry name" value="Reeler"/>
    <property type="match status" value="1"/>
</dbReference>
<evidence type="ECO:0000256" key="11">
    <source>
        <dbReference type="ARBA" id="ARBA00022729"/>
    </source>
</evidence>
<dbReference type="PROSITE" id="PS50836">
    <property type="entry name" value="DOMON"/>
    <property type="match status" value="1"/>
</dbReference>
<evidence type="ECO:0000256" key="1">
    <source>
        <dbReference type="ARBA" id="ARBA00001970"/>
    </source>
</evidence>
<dbReference type="Gene3D" id="2.60.40.4060">
    <property type="entry name" value="Reeler domain"/>
    <property type="match status" value="1"/>
</dbReference>
<evidence type="ECO:0000256" key="14">
    <source>
        <dbReference type="ARBA" id="ARBA00022989"/>
    </source>
</evidence>
<dbReference type="PANTHER" id="PTHR45828:SF9">
    <property type="entry name" value="CELL WALL INTEGRITY AND STRESS RESPONSE COMPONENT 4-LIKE-RELATED"/>
    <property type="match status" value="1"/>
</dbReference>
<evidence type="ECO:0000256" key="18">
    <source>
        <dbReference type="ARBA" id="ARBA00023180"/>
    </source>
</evidence>
<keyword evidence="13" id="KW-0249">Electron transport</keyword>
<dbReference type="Pfam" id="PF03351">
    <property type="entry name" value="DOMON"/>
    <property type="match status" value="1"/>
</dbReference>
<dbReference type="InterPro" id="IPR005018">
    <property type="entry name" value="DOMON_domain"/>
</dbReference>
<dbReference type="Gene3D" id="1.20.120.1770">
    <property type="match status" value="1"/>
</dbReference>
<evidence type="ECO:0000256" key="2">
    <source>
        <dbReference type="ARBA" id="ARBA00004141"/>
    </source>
</evidence>
<dbReference type="Pfam" id="PF03188">
    <property type="entry name" value="Cytochrom_B561"/>
    <property type="match status" value="1"/>
</dbReference>
<evidence type="ECO:0000256" key="17">
    <source>
        <dbReference type="ARBA" id="ARBA00023136"/>
    </source>
</evidence>
<comment type="caution">
    <text evidence="19">The sequence shown here is derived from an EMBL/GenBank/DDBJ whole genome shotgun (WGS) entry which is preliminary data.</text>
</comment>
<keyword evidence="6" id="KW-0813">Transport</keyword>
<keyword evidence="11" id="KW-0732">Signal</keyword>
<dbReference type="GO" id="GO:0016020">
    <property type="term" value="C:membrane"/>
    <property type="evidence" value="ECO:0007669"/>
    <property type="project" value="UniProtKB-SubCell"/>
</dbReference>
<dbReference type="CDD" id="cd09628">
    <property type="entry name" value="DOMON_SDR_2_like"/>
    <property type="match status" value="1"/>
</dbReference>
<evidence type="ECO:0000256" key="15">
    <source>
        <dbReference type="ARBA" id="ARBA00023004"/>
    </source>
</evidence>
<evidence type="ECO:0000256" key="4">
    <source>
        <dbReference type="ARBA" id="ARBA00008501"/>
    </source>
</evidence>
<dbReference type="CDD" id="cd08760">
    <property type="entry name" value="Cyt_b561_FRRS1_like"/>
    <property type="match status" value="1"/>
</dbReference>
<dbReference type="GO" id="GO:0045087">
    <property type="term" value="P:innate immune response"/>
    <property type="evidence" value="ECO:0007669"/>
    <property type="project" value="UniProtKB-KW"/>
</dbReference>
<gene>
    <name evidence="19" type="ORF">OFUS_LOCUS13999</name>
</gene>
<evidence type="ECO:0000256" key="10">
    <source>
        <dbReference type="ARBA" id="ARBA00022692"/>
    </source>
</evidence>
<dbReference type="GO" id="GO:0042742">
    <property type="term" value="P:defense response to bacterium"/>
    <property type="evidence" value="ECO:0007669"/>
    <property type="project" value="UniProtKB-KW"/>
</dbReference>
<keyword evidence="12" id="KW-0391">Immunity</keyword>
<comment type="subcellular location">
    <subcellularLocation>
        <location evidence="2">Membrane</location>
        <topology evidence="2">Multi-pass membrane protein</topology>
    </subcellularLocation>
    <subcellularLocation>
        <location evidence="3">Secreted</location>
    </subcellularLocation>
</comment>
<accession>A0A8J1UG50</accession>
<sequence>MKMLNLLWTLMVLTVALTITYGYPSGAPPQACGTMTPGHHVEAQTSPAPYSTNISQTSYKGGDTITVTLTQTGKNNFVGFMIEARRADFREKQDEIIGFFTPVNGTRLACNGTLGNALTHSEQAPHGPLTVIWTAPAKAQGHLVFKVTYLQDFSTFWIDTESPVLYDPTAPPLEEPTTPHGTQPPWSNFNTTSCGTTKGCYSVPQGCSPTNSDCQYFVSWRENNKDVDFELYAKDGEYVAVGFSHDIMMPDTSVVACSMNKGFVEVSNYYNKEYSSGQLYPGAKVGLNNTEGYWTGNDISCRFSRAKIITTDQFKNTPSQSIFNLTQSYYLLVAKGQSTHGEIMMHSVKRGEFPVVTPDKVDFSKYDLMSGRAVYPLVKLHGCFMLVAWMLTATCGMLIARYFKLHWGSSTLGGKNIWFQVHRTCMLLTLLLVIAGVVVIFVYVKGFAEWHNDTLLDLHPILGLIVTGLVLLNPTIALFRPSPTAEKRPIFNWVHWGIGNLALVAAMVQIYTGVAMPGAFVGWNATWLFIGWLIFYVTVLLVLEFYERCVLARKVTDEDTELLDGIDKKPGVVSDDSHLDNTSRAKSAPLFKTILLGVYLAGTIVMTVLIVIIVALSPL</sequence>
<dbReference type="SMART" id="SM00665">
    <property type="entry name" value="B561"/>
    <property type="match status" value="1"/>
</dbReference>
<evidence type="ECO:0000256" key="8">
    <source>
        <dbReference type="ARBA" id="ARBA00022529"/>
    </source>
</evidence>
<dbReference type="PROSITE" id="PS51019">
    <property type="entry name" value="REELIN"/>
    <property type="match status" value="1"/>
</dbReference>
<dbReference type="PROSITE" id="PS50939">
    <property type="entry name" value="CYTOCHROME_B561"/>
    <property type="match status" value="1"/>
</dbReference>
<dbReference type="OrthoDB" id="6372137at2759"/>
<evidence type="ECO:0000256" key="13">
    <source>
        <dbReference type="ARBA" id="ARBA00022982"/>
    </source>
</evidence>
<comment type="similarity">
    <text evidence="4">Belongs to the insect defense protein family.</text>
</comment>
<protein>
    <submittedName>
        <fullName evidence="19">Uncharacterized protein</fullName>
    </submittedName>
</protein>
<keyword evidence="14" id="KW-1133">Transmembrane helix</keyword>
<dbReference type="EMBL" id="CAIIXF020000007">
    <property type="protein sequence ID" value="CAH1788473.1"/>
    <property type="molecule type" value="Genomic_DNA"/>
</dbReference>
<evidence type="ECO:0000256" key="9">
    <source>
        <dbReference type="ARBA" id="ARBA00022588"/>
    </source>
</evidence>
<keyword evidence="20" id="KW-1185">Reference proteome</keyword>
<keyword evidence="10" id="KW-0812">Transmembrane</keyword>
<dbReference type="SMART" id="SM00664">
    <property type="entry name" value="DoH"/>
    <property type="match status" value="1"/>
</dbReference>
<keyword evidence="7" id="KW-0964">Secreted</keyword>
<keyword evidence="18" id="KW-0325">Glycoprotein</keyword>
<dbReference type="InterPro" id="IPR051237">
    <property type="entry name" value="Ferric-chelate_Red/DefProt"/>
</dbReference>
<keyword evidence="16" id="KW-0044">Antibiotic</keyword>
<comment type="cofactor">
    <cofactor evidence="1">
        <name>heme b</name>
        <dbReference type="ChEBI" id="CHEBI:60344"/>
    </cofactor>
</comment>
<dbReference type="Proteomes" id="UP000749559">
    <property type="component" value="Unassembled WGS sequence"/>
</dbReference>
<evidence type="ECO:0000256" key="6">
    <source>
        <dbReference type="ARBA" id="ARBA00022448"/>
    </source>
</evidence>
<comment type="similarity">
    <text evidence="5">Belongs to the FRRS1 family.</text>
</comment>
<evidence type="ECO:0000256" key="12">
    <source>
        <dbReference type="ARBA" id="ARBA00022859"/>
    </source>
</evidence>